<protein>
    <submittedName>
        <fullName evidence="2">Pimeloyl-ACP methyl ester carboxylesterase</fullName>
    </submittedName>
</protein>
<dbReference type="GO" id="GO:0003824">
    <property type="term" value="F:catalytic activity"/>
    <property type="evidence" value="ECO:0007669"/>
    <property type="project" value="UniProtKB-ARBA"/>
</dbReference>
<dbReference type="PANTHER" id="PTHR37017">
    <property type="entry name" value="AB HYDROLASE-1 DOMAIN-CONTAINING PROTEIN-RELATED"/>
    <property type="match status" value="1"/>
</dbReference>
<dbReference type="EMBL" id="JACHBS010000001">
    <property type="protein sequence ID" value="MBB5617653.1"/>
    <property type="molecule type" value="Genomic_DNA"/>
</dbReference>
<dbReference type="InterPro" id="IPR000073">
    <property type="entry name" value="AB_hydrolase_1"/>
</dbReference>
<dbReference type="AlphaFoldDB" id="A0A840X564"/>
<evidence type="ECO:0000259" key="1">
    <source>
        <dbReference type="Pfam" id="PF12697"/>
    </source>
</evidence>
<dbReference type="InterPro" id="IPR029058">
    <property type="entry name" value="AB_hydrolase_fold"/>
</dbReference>
<dbReference type="PANTHER" id="PTHR37017:SF11">
    <property type="entry name" value="ESTERASE_LIPASE_THIOESTERASE DOMAIN-CONTAINING PROTEIN"/>
    <property type="match status" value="1"/>
</dbReference>
<evidence type="ECO:0000313" key="2">
    <source>
        <dbReference type="EMBL" id="MBB5617653.1"/>
    </source>
</evidence>
<feature type="domain" description="AB hydrolase-1" evidence="1">
    <location>
        <begin position="3"/>
        <end position="228"/>
    </location>
</feature>
<evidence type="ECO:0000313" key="3">
    <source>
        <dbReference type="Proteomes" id="UP000552883"/>
    </source>
</evidence>
<gene>
    <name evidence="2" type="ORF">BJ959_001149</name>
</gene>
<dbReference type="Proteomes" id="UP000552883">
    <property type="component" value="Unassembled WGS sequence"/>
</dbReference>
<organism evidence="2 3">
    <name type="scientific">Microcella frigidaquae</name>
    <dbReference type="NCBI Taxonomy" id="424758"/>
    <lineage>
        <taxon>Bacteria</taxon>
        <taxon>Bacillati</taxon>
        <taxon>Actinomycetota</taxon>
        <taxon>Actinomycetes</taxon>
        <taxon>Micrococcales</taxon>
        <taxon>Microbacteriaceae</taxon>
        <taxon>Microcella</taxon>
    </lineage>
</organism>
<dbReference type="SUPFAM" id="SSF53474">
    <property type="entry name" value="alpha/beta-Hydrolases"/>
    <property type="match status" value="1"/>
</dbReference>
<accession>A0A840X564</accession>
<proteinExistence type="predicted"/>
<comment type="caution">
    <text evidence="2">The sequence shown here is derived from an EMBL/GenBank/DDBJ whole genome shotgun (WGS) entry which is preliminary data.</text>
</comment>
<dbReference type="Pfam" id="PF12697">
    <property type="entry name" value="Abhydrolase_6"/>
    <property type="match status" value="1"/>
</dbReference>
<dbReference type="OrthoDB" id="9773549at2"/>
<reference evidence="2 3" key="1">
    <citation type="submission" date="2020-08" db="EMBL/GenBank/DDBJ databases">
        <title>Sequencing the genomes of 1000 actinobacteria strains.</title>
        <authorList>
            <person name="Klenk H.-P."/>
        </authorList>
    </citation>
    <scope>NUCLEOTIDE SEQUENCE [LARGE SCALE GENOMIC DNA]</scope>
    <source>
        <strain evidence="2 3">DSM 23889</strain>
    </source>
</reference>
<name>A0A840X564_9MICO</name>
<sequence length="236" mass="25133">MQILLIPGFWLDGDSWAPITAALAGAGHTPHPLTLPGKSRGETTLAGIGLRTHVDAVLTIVDSLASTDPDPVVLVGHSGGGTIAWAAADARPDRIARVVMVDSLPMPAGSPINDELPVEGDAVPLPDWELFEPEDLVDLDDALRERFRAIAVPEPKGVAHEPTQLHDPRRFTVPVTVIACEFPAALVRQAIENGREWAGELAAMQHLDIVELPTGHWPQLTKPDELAASILTAIDG</sequence>
<dbReference type="RefSeq" id="WP_153982966.1">
    <property type="nucleotide sequence ID" value="NZ_BAAANZ010000015.1"/>
</dbReference>
<keyword evidence="3" id="KW-1185">Reference proteome</keyword>
<dbReference type="Gene3D" id="3.40.50.1820">
    <property type="entry name" value="alpha/beta hydrolase"/>
    <property type="match status" value="1"/>
</dbReference>
<dbReference type="InterPro" id="IPR052897">
    <property type="entry name" value="Sec-Metab_Biosynth_Hydrolase"/>
</dbReference>